<dbReference type="Gene3D" id="3.90.550.10">
    <property type="entry name" value="Spore Coat Polysaccharide Biosynthesis Protein SpsA, Chain A"/>
    <property type="match status" value="1"/>
</dbReference>
<dbReference type="EMBL" id="BBWV01000004">
    <property type="protein sequence ID" value="GAO45200.1"/>
    <property type="molecule type" value="Genomic_DNA"/>
</dbReference>
<evidence type="ECO:0000259" key="1">
    <source>
        <dbReference type="Pfam" id="PF00535"/>
    </source>
</evidence>
<sequence>MPDQPEIKITVVTCFLNEERFLEEAIASVIGQTYSNWELILIDDGSSDNSRQIAEAYVLAHPGKIFYYDHPGHANKGLSASRNSGIRKATGEWIALLDADDVWYADKLENQVGIIQRYPGISMLCEASNYWNSWNDAPHADHIIEVGDGLEGLMQPPDLLSLLYPLGAGSAPCPSAILIKQSAWEKVNGFQENFDGIYQMYEDQAFLCKIYLTETVYISRSCHNNYRQRIGSLVQDVTATGKYDTVRLFFLSWFQGWLLEQRNENKKIQSLLQQALRPRRQPLVLQLKRLIKKAIGSLKSS</sequence>
<dbReference type="RefSeq" id="WP_046371152.1">
    <property type="nucleotide sequence ID" value="NZ_BBWV01000004.1"/>
</dbReference>
<evidence type="ECO:0000313" key="2">
    <source>
        <dbReference type="EMBL" id="GAO45200.1"/>
    </source>
</evidence>
<keyword evidence="3" id="KW-1185">Reference proteome</keyword>
<feature type="domain" description="Glycosyltransferase 2-like" evidence="1">
    <location>
        <begin position="10"/>
        <end position="125"/>
    </location>
</feature>
<dbReference type="PANTHER" id="PTHR22916:SF3">
    <property type="entry name" value="UDP-GLCNAC:BETAGAL BETA-1,3-N-ACETYLGLUCOSAMINYLTRANSFERASE-LIKE PROTEIN 1"/>
    <property type="match status" value="1"/>
</dbReference>
<dbReference type="STRING" id="1220578.FPE01S_04_04440"/>
<dbReference type="AlphaFoldDB" id="A0A0E9N774"/>
<evidence type="ECO:0000313" key="3">
    <source>
        <dbReference type="Proteomes" id="UP000033121"/>
    </source>
</evidence>
<dbReference type="GO" id="GO:0016758">
    <property type="term" value="F:hexosyltransferase activity"/>
    <property type="evidence" value="ECO:0007669"/>
    <property type="project" value="UniProtKB-ARBA"/>
</dbReference>
<dbReference type="InterPro" id="IPR029044">
    <property type="entry name" value="Nucleotide-diphossugar_trans"/>
</dbReference>
<dbReference type="SUPFAM" id="SSF53448">
    <property type="entry name" value="Nucleotide-diphospho-sugar transferases"/>
    <property type="match status" value="1"/>
</dbReference>
<proteinExistence type="predicted"/>
<gene>
    <name evidence="2" type="ORF">FPE01S_04_04440</name>
</gene>
<dbReference type="OrthoDB" id="9770457at2"/>
<comment type="caution">
    <text evidence="2">The sequence shown here is derived from an EMBL/GenBank/DDBJ whole genome shotgun (WGS) entry which is preliminary data.</text>
</comment>
<name>A0A0E9N774_9BACT</name>
<keyword evidence="2" id="KW-0808">Transferase</keyword>
<accession>A0A0E9N774</accession>
<dbReference type="CDD" id="cd00761">
    <property type="entry name" value="Glyco_tranf_GTA_type"/>
    <property type="match status" value="1"/>
</dbReference>
<reference evidence="2 3" key="1">
    <citation type="submission" date="2015-04" db="EMBL/GenBank/DDBJ databases">
        <title>Whole genome shotgun sequence of Flavihumibacter petaseus NBRC 106054.</title>
        <authorList>
            <person name="Miyazawa S."/>
            <person name="Hosoyama A."/>
            <person name="Hashimoto M."/>
            <person name="Noguchi M."/>
            <person name="Tsuchikane K."/>
            <person name="Ohji S."/>
            <person name="Yamazoe A."/>
            <person name="Ichikawa N."/>
            <person name="Kimura A."/>
            <person name="Fujita N."/>
        </authorList>
    </citation>
    <scope>NUCLEOTIDE SEQUENCE [LARGE SCALE GENOMIC DNA]</scope>
    <source>
        <strain evidence="2 3">NBRC 106054</strain>
    </source>
</reference>
<dbReference type="InterPro" id="IPR001173">
    <property type="entry name" value="Glyco_trans_2-like"/>
</dbReference>
<dbReference type="Proteomes" id="UP000033121">
    <property type="component" value="Unassembled WGS sequence"/>
</dbReference>
<dbReference type="PANTHER" id="PTHR22916">
    <property type="entry name" value="GLYCOSYLTRANSFERASE"/>
    <property type="match status" value="1"/>
</dbReference>
<protein>
    <submittedName>
        <fullName evidence="2">Putative glycosyltransferase</fullName>
    </submittedName>
</protein>
<organism evidence="2 3">
    <name type="scientific">Flavihumibacter petaseus NBRC 106054</name>
    <dbReference type="NCBI Taxonomy" id="1220578"/>
    <lineage>
        <taxon>Bacteria</taxon>
        <taxon>Pseudomonadati</taxon>
        <taxon>Bacteroidota</taxon>
        <taxon>Chitinophagia</taxon>
        <taxon>Chitinophagales</taxon>
        <taxon>Chitinophagaceae</taxon>
        <taxon>Flavihumibacter</taxon>
    </lineage>
</organism>
<dbReference type="Pfam" id="PF00535">
    <property type="entry name" value="Glycos_transf_2"/>
    <property type="match status" value="1"/>
</dbReference>